<organism evidence="1 2">
    <name type="scientific">Corallococcus praedator</name>
    <dbReference type="NCBI Taxonomy" id="2316724"/>
    <lineage>
        <taxon>Bacteria</taxon>
        <taxon>Pseudomonadati</taxon>
        <taxon>Myxococcota</taxon>
        <taxon>Myxococcia</taxon>
        <taxon>Myxococcales</taxon>
        <taxon>Cystobacterineae</taxon>
        <taxon>Myxococcaceae</taxon>
        <taxon>Corallococcus</taxon>
    </lineage>
</organism>
<dbReference type="RefSeq" id="WP_120585056.1">
    <property type="nucleotide sequence ID" value="NZ_RAWI01000192.1"/>
</dbReference>
<evidence type="ECO:0000313" key="1">
    <source>
        <dbReference type="EMBL" id="RKI02945.1"/>
    </source>
</evidence>
<protein>
    <recommendedName>
        <fullName evidence="3">TonB-dependent receptor</fullName>
    </recommendedName>
</protein>
<evidence type="ECO:0008006" key="3">
    <source>
        <dbReference type="Google" id="ProtNLM"/>
    </source>
</evidence>
<keyword evidence="2" id="KW-1185">Reference proteome</keyword>
<accession>A0ABX9QGC4</accession>
<sequence>MAHPFLTLPLLLCLGQASEPAQVEAPVQARLSFVASEMAVEDSTLLTYLHAALDVRTPELASGLRAEAALSMFFSTGGNNQGVAFRDNGSAIRLRYRPSTWESREGLALSVFPLSATRVYMGFSYPVTWERQSFPRRDGNEPALELRLSRRQWSVFAATKAASVLNDLKLTQETRYALLAGGALEVTPELGLALKVTHLNRGVVPGLANQGIEESIPVYGASLAAAWHRGAPIGNNVDLSLYSGDPTFFERFFLPETYPGDFAASVSLEGSLVSQRLQDVDEFAQMRSELGQAAALDGRLKQGFFRLHALAFLRTASFIQVDVPGFPNHQAFGRDADPRAEVSGTLSGDYHFADWGLTPGLLVRVALPATFQRPLSFVPGATARHIVLQGPNQLSILPDGEDRRAVLTLKATARWDLGSVAGVLAEVSYVRDPNRTTFEDDVTGVGQPVFADPDALGFNLLLQARF</sequence>
<proteinExistence type="predicted"/>
<dbReference type="EMBL" id="RAWI01000192">
    <property type="protein sequence ID" value="RKI02945.1"/>
    <property type="molecule type" value="Genomic_DNA"/>
</dbReference>
<reference evidence="1 2" key="1">
    <citation type="submission" date="2018-09" db="EMBL/GenBank/DDBJ databases">
        <authorList>
            <person name="Livingstone P.G."/>
            <person name="Whitworth D.E."/>
        </authorList>
    </citation>
    <scope>NUCLEOTIDE SEQUENCE [LARGE SCALE GENOMIC DNA]</scope>
    <source>
        <strain evidence="1 2">CA031B</strain>
    </source>
</reference>
<evidence type="ECO:0000313" key="2">
    <source>
        <dbReference type="Proteomes" id="UP000278907"/>
    </source>
</evidence>
<dbReference type="Proteomes" id="UP000278907">
    <property type="component" value="Unassembled WGS sequence"/>
</dbReference>
<gene>
    <name evidence="1" type="ORF">D7Y13_23400</name>
</gene>
<comment type="caution">
    <text evidence="1">The sequence shown here is derived from an EMBL/GenBank/DDBJ whole genome shotgun (WGS) entry which is preliminary data.</text>
</comment>
<name>A0ABX9QGC4_9BACT</name>